<dbReference type="PROSITE" id="PS00407">
    <property type="entry name" value="CONNEXINS_1"/>
    <property type="match status" value="1"/>
</dbReference>
<dbReference type="PRINTS" id="PR00206">
    <property type="entry name" value="CONNEXIN"/>
</dbReference>
<evidence type="ECO:0000313" key="18">
    <source>
        <dbReference type="Proteomes" id="UP000050525"/>
    </source>
</evidence>
<evidence type="ECO:0000259" key="16">
    <source>
        <dbReference type="SMART" id="SM01089"/>
    </source>
</evidence>
<evidence type="ECO:0000256" key="9">
    <source>
        <dbReference type="ARBA" id="ARBA00022949"/>
    </source>
</evidence>
<dbReference type="PANTHER" id="PTHR11984">
    <property type="entry name" value="CONNEXIN"/>
    <property type="match status" value="1"/>
</dbReference>
<protein>
    <recommendedName>
        <fullName evidence="12">Gap junction protein</fullName>
    </recommendedName>
</protein>
<keyword evidence="18" id="KW-1185">Reference proteome</keyword>
<dbReference type="FunFam" id="1.20.1440.80:FF:000001">
    <property type="entry name" value="Gap junction alpha-1"/>
    <property type="match status" value="1"/>
</dbReference>
<evidence type="ECO:0000256" key="7">
    <source>
        <dbReference type="ARBA" id="ARBA00022692"/>
    </source>
</evidence>
<comment type="subunit">
    <text evidence="5 12">A connexon is composed of a hexamer of connexins.</text>
</comment>
<dbReference type="AlphaFoldDB" id="A0A151MDZ7"/>
<dbReference type="Proteomes" id="UP000050525">
    <property type="component" value="Unassembled WGS sequence"/>
</dbReference>
<feature type="transmembrane region" description="Helical" evidence="14">
    <location>
        <begin position="247"/>
        <end position="267"/>
    </location>
</feature>
<accession>A0A151MDZ7</accession>
<dbReference type="InterPro" id="IPR017990">
    <property type="entry name" value="Connexin_CS"/>
</dbReference>
<dbReference type="InterPro" id="IPR031862">
    <property type="entry name" value="Cx40_C"/>
</dbReference>
<evidence type="ECO:0000256" key="2">
    <source>
        <dbReference type="ARBA" id="ARBA00004610"/>
    </source>
</evidence>
<organism evidence="17 18">
    <name type="scientific">Alligator mississippiensis</name>
    <name type="common">American alligator</name>
    <dbReference type="NCBI Taxonomy" id="8496"/>
    <lineage>
        <taxon>Eukaryota</taxon>
        <taxon>Metazoa</taxon>
        <taxon>Chordata</taxon>
        <taxon>Craniata</taxon>
        <taxon>Vertebrata</taxon>
        <taxon>Euteleostomi</taxon>
        <taxon>Archelosauria</taxon>
        <taxon>Archosauria</taxon>
        <taxon>Crocodylia</taxon>
        <taxon>Alligatoridae</taxon>
        <taxon>Alligatorinae</taxon>
        <taxon>Alligator</taxon>
    </lineage>
</organism>
<evidence type="ECO:0000256" key="14">
    <source>
        <dbReference type="SAM" id="Phobius"/>
    </source>
</evidence>
<evidence type="ECO:0000256" key="3">
    <source>
        <dbReference type="ARBA" id="ARBA00004651"/>
    </source>
</evidence>
<dbReference type="GO" id="GO:0007507">
    <property type="term" value="P:heart development"/>
    <property type="evidence" value="ECO:0007669"/>
    <property type="project" value="TreeGrafter"/>
</dbReference>
<feature type="transmembrane region" description="Helical" evidence="14">
    <location>
        <begin position="112"/>
        <end position="132"/>
    </location>
</feature>
<dbReference type="InterPro" id="IPR038359">
    <property type="entry name" value="Connexin_N_sf"/>
</dbReference>
<keyword evidence="6" id="KW-1003">Cell membrane</keyword>
<dbReference type="GO" id="GO:0005922">
    <property type="term" value="C:connexin complex"/>
    <property type="evidence" value="ECO:0007669"/>
    <property type="project" value="InterPro"/>
</dbReference>
<dbReference type="PANTHER" id="PTHR11984:SF13">
    <property type="entry name" value="GAP JUNCTION ALPHA-5 PROTEIN"/>
    <property type="match status" value="1"/>
</dbReference>
<evidence type="ECO:0000256" key="8">
    <source>
        <dbReference type="ARBA" id="ARBA00022868"/>
    </source>
</evidence>
<proteinExistence type="inferred from homology"/>
<dbReference type="PRINTS" id="PR01135">
    <property type="entry name" value="CONNEXINA5"/>
</dbReference>
<feature type="region of interest" description="Disordered" evidence="13">
    <location>
        <begin position="367"/>
        <end position="404"/>
    </location>
</feature>
<comment type="caution">
    <text evidence="17">The sequence shown here is derived from an EMBL/GenBank/DDBJ whole genome shotgun (WGS) entry which is preliminary data.</text>
</comment>
<dbReference type="STRING" id="8496.A0A151MDZ7"/>
<dbReference type="PROSITE" id="PS00408">
    <property type="entry name" value="CONNEXINS_2"/>
    <property type="match status" value="1"/>
</dbReference>
<dbReference type="InterPro" id="IPR034634">
    <property type="entry name" value="Connexin_C"/>
</dbReference>
<reference evidence="17 18" key="1">
    <citation type="journal article" date="2012" name="Genome Biol.">
        <title>Sequencing three crocodilian genomes to illuminate the evolution of archosaurs and amniotes.</title>
        <authorList>
            <person name="St John J.A."/>
            <person name="Braun E.L."/>
            <person name="Isberg S.R."/>
            <person name="Miles L.G."/>
            <person name="Chong A.Y."/>
            <person name="Gongora J."/>
            <person name="Dalzell P."/>
            <person name="Moran C."/>
            <person name="Bed'hom B."/>
            <person name="Abzhanov A."/>
            <person name="Burgess S.C."/>
            <person name="Cooksey A.M."/>
            <person name="Castoe T.A."/>
            <person name="Crawford N.G."/>
            <person name="Densmore L.D."/>
            <person name="Drew J.C."/>
            <person name="Edwards S.V."/>
            <person name="Faircloth B.C."/>
            <person name="Fujita M.K."/>
            <person name="Greenwold M.J."/>
            <person name="Hoffmann F.G."/>
            <person name="Howard J.M."/>
            <person name="Iguchi T."/>
            <person name="Janes D.E."/>
            <person name="Khan S.Y."/>
            <person name="Kohno S."/>
            <person name="de Koning A.J."/>
            <person name="Lance S.L."/>
            <person name="McCarthy F.M."/>
            <person name="McCormack J.E."/>
            <person name="Merchant M.E."/>
            <person name="Peterson D.G."/>
            <person name="Pollock D.D."/>
            <person name="Pourmand N."/>
            <person name="Raney B.J."/>
            <person name="Roessler K.A."/>
            <person name="Sanford J.R."/>
            <person name="Sawyer R.H."/>
            <person name="Schmidt C.J."/>
            <person name="Triplett E.W."/>
            <person name="Tuberville T.D."/>
            <person name="Venegas-Anaya M."/>
            <person name="Howard J.T."/>
            <person name="Jarvis E.D."/>
            <person name="Guillette L.J.Jr."/>
            <person name="Glenn T.C."/>
            <person name="Green R.E."/>
            <person name="Ray D.A."/>
        </authorList>
    </citation>
    <scope>NUCLEOTIDE SEQUENCE [LARGE SCALE GENOMIC DNA]</scope>
    <source>
        <strain evidence="17">KSC_2009_1</strain>
    </source>
</reference>
<evidence type="ECO:0000256" key="5">
    <source>
        <dbReference type="ARBA" id="ARBA00011455"/>
    </source>
</evidence>
<dbReference type="SMART" id="SM01089">
    <property type="entry name" value="Connexin_CCC"/>
    <property type="match status" value="1"/>
</dbReference>
<dbReference type="InterPro" id="IPR000500">
    <property type="entry name" value="Connexin"/>
</dbReference>
<comment type="similarity">
    <text evidence="4">Belongs to the connexin family. Alpha-type (group II) subfamily.</text>
</comment>
<sequence length="404" mass="46094">MNCMGLTIIPCWTDTASQRLHQNQQKERLFSQEAEMGDWSFLGEFLEEVHKHSTVVGKVWLTVLFIFRMLVLGTAAESSWGDEQSDFMCDTQQPGCENVCYDKAFPISHVRYWVLQIIFVSTPSLLYMGHAMHKVRMEEKRKIKEAELRRKEIKSGGDSYHQKEYPIAEKVEFVYQEESSGRILLRGNLLNTYVYSILIRTAMEVAFIVGQYILYGIFLETLYICQRAPCPHPVNCYVSRPTEKNVFIVFMLAVAVLSLLLSVAELYHLGWKKAKEKCVRSYKPSPSMVSVKPETAPQVDMAQSCTPPPDFSQCLANPNGKFISPFSNKMASQQNTANFATERVHSQDDAVREEQFIQITYAQSPEVANESSPHLLANGYFNEKRRLSKTSRTSSKARSDDLSV</sequence>
<comment type="subcellular location">
    <subcellularLocation>
        <location evidence="2">Cell junction</location>
        <location evidence="2">Gap junction</location>
    </subcellularLocation>
    <subcellularLocation>
        <location evidence="3 12">Cell membrane</location>
        <topology evidence="3 12">Multi-pass membrane protein</topology>
    </subcellularLocation>
</comment>
<dbReference type="Pfam" id="PF00029">
    <property type="entry name" value="Connexin"/>
    <property type="match status" value="1"/>
</dbReference>
<evidence type="ECO:0000256" key="10">
    <source>
        <dbReference type="ARBA" id="ARBA00022989"/>
    </source>
</evidence>
<dbReference type="InterPro" id="IPR002264">
    <property type="entry name" value="Connexin40"/>
</dbReference>
<comment type="function">
    <text evidence="1 12">One gap junction consists of a cluster of closely packed pairs of transmembrane channels, the connexons, through which materials of low MW diffuse from one cell to a neighboring cell.</text>
</comment>
<dbReference type="InterPro" id="IPR013092">
    <property type="entry name" value="Connexin_N"/>
</dbReference>
<evidence type="ECO:0000313" key="17">
    <source>
        <dbReference type="EMBL" id="KYO22620.1"/>
    </source>
</evidence>
<keyword evidence="10 14" id="KW-1133">Transmembrane helix</keyword>
<dbReference type="SMART" id="SM00037">
    <property type="entry name" value="CNX"/>
    <property type="match status" value="1"/>
</dbReference>
<feature type="transmembrane region" description="Helical" evidence="14">
    <location>
        <begin position="192"/>
        <end position="214"/>
    </location>
</feature>
<dbReference type="EMBL" id="AKHW03006231">
    <property type="protein sequence ID" value="KYO22620.1"/>
    <property type="molecule type" value="Genomic_DNA"/>
</dbReference>
<dbReference type="SUPFAM" id="SSF118220">
    <property type="entry name" value="Connexin43"/>
    <property type="match status" value="1"/>
</dbReference>
<feature type="domain" description="Connexin cysteine-rich" evidence="16">
    <location>
        <begin position="203"/>
        <end position="269"/>
    </location>
</feature>
<dbReference type="Gene3D" id="1.20.1440.80">
    <property type="entry name" value="Gap junction channel protein cysteine-rich domain"/>
    <property type="match status" value="1"/>
</dbReference>
<evidence type="ECO:0000259" key="15">
    <source>
        <dbReference type="SMART" id="SM00037"/>
    </source>
</evidence>
<keyword evidence="7 12" id="KW-0812">Transmembrane</keyword>
<dbReference type="GO" id="GO:0086076">
    <property type="term" value="F:gap junction channel activity involved in atrial cardiac muscle cell-AV node cell electrical coupling"/>
    <property type="evidence" value="ECO:0007669"/>
    <property type="project" value="TreeGrafter"/>
</dbReference>
<evidence type="ECO:0000256" key="13">
    <source>
        <dbReference type="SAM" id="MobiDB-lite"/>
    </source>
</evidence>
<dbReference type="Pfam" id="PF16791">
    <property type="entry name" value="Connexin40_C"/>
    <property type="match status" value="1"/>
</dbReference>
<keyword evidence="11 14" id="KW-0472">Membrane</keyword>
<evidence type="ECO:0000256" key="11">
    <source>
        <dbReference type="ARBA" id="ARBA00023136"/>
    </source>
</evidence>
<keyword evidence="9" id="KW-0965">Cell junction</keyword>
<evidence type="ECO:0000256" key="1">
    <source>
        <dbReference type="ARBA" id="ARBA00003922"/>
    </source>
</evidence>
<dbReference type="GO" id="GO:0007267">
    <property type="term" value="P:cell-cell signaling"/>
    <property type="evidence" value="ECO:0007669"/>
    <property type="project" value="TreeGrafter"/>
</dbReference>
<feature type="domain" description="Connexin N-terminal" evidence="15">
    <location>
        <begin position="78"/>
        <end position="111"/>
    </location>
</feature>
<dbReference type="eggNOG" id="ENOG502QW11">
    <property type="taxonomic scope" value="Eukaryota"/>
</dbReference>
<gene>
    <name evidence="17" type="primary">GJA5</name>
    <name evidence="17" type="ORF">Y1Q_0003140</name>
</gene>
<evidence type="ECO:0000256" key="6">
    <source>
        <dbReference type="ARBA" id="ARBA00022475"/>
    </source>
</evidence>
<evidence type="ECO:0000256" key="4">
    <source>
        <dbReference type="ARBA" id="ARBA00006589"/>
    </source>
</evidence>
<feature type="transmembrane region" description="Helical" evidence="14">
    <location>
        <begin position="59"/>
        <end position="76"/>
    </location>
</feature>
<keyword evidence="8 12" id="KW-0303">Gap junction</keyword>
<evidence type="ECO:0000256" key="12">
    <source>
        <dbReference type="RuleBase" id="RU000630"/>
    </source>
</evidence>
<name>A0A151MDZ7_ALLMI</name>
<dbReference type="InterPro" id="IPR019570">
    <property type="entry name" value="Connexin_CCC"/>
</dbReference>